<sequence>MESAREACLRMGHKCWGIFDDKCDTVNLMLVDGYIDVDESDVTSSQASQPVSCKHGQLNQAQIDGSNPTYDSSHVALAVGAMLSREADKDRLLHAERTVGLFQALAPPRDAAGGRVEGGCRAFADHARSPWAEYETEVRQYRDAICRRRSVGRSKGIQHERLRRPMSANHAAVTARFLPKLDEEQRKAAGAALGIATLAGVGGLLWRWRSQRARTLNRPFILKDLTNGETVEDPLAELTRVVTWLQDEIIRPLDARLPGKPFEHDLLAFPFTPMVLVVGNHSAGKSTFINRLLGTSVQETGVAPTDDGFTVLQRHPSGNEVEDGPTLLSCPENRPFKELQRFGQPFWGHFRRKKLKLPQDSMMPYGLQIVDTPGMIDMPVKSESMAGGRGYNFLEVVRWFAKRADLILLLFDPDRPGTTGESLDVLTRSMAGLDHKFVIILNKVDQLDSSVDFARAYGTLGWALSKVIPRKDIPQIYTMYNSGVEHAENGMREHKLPLEAFRQKREEVVQEVLRARTRHWDNVITATEDGLEPGLRNSGWLHNCHHK</sequence>
<dbReference type="Gene3D" id="3.40.50.300">
    <property type="entry name" value="P-loop containing nucleotide triphosphate hydrolases"/>
    <property type="match status" value="1"/>
</dbReference>
<dbReference type="SUPFAM" id="SSF52540">
    <property type="entry name" value="P-loop containing nucleoside triphosphate hydrolases"/>
    <property type="match status" value="1"/>
</dbReference>
<accession>A0A812PCA7</accession>
<dbReference type="PANTHER" id="PTHR43681">
    <property type="entry name" value="TRANSMEMBRANE GTPASE FZO"/>
    <property type="match status" value="1"/>
</dbReference>
<dbReference type="InterPro" id="IPR045063">
    <property type="entry name" value="Dynamin_N"/>
</dbReference>
<proteinExistence type="predicted"/>
<dbReference type="InterPro" id="IPR027417">
    <property type="entry name" value="P-loop_NTPase"/>
</dbReference>
<evidence type="ECO:0000313" key="2">
    <source>
        <dbReference type="EMBL" id="CAE7354398.1"/>
    </source>
</evidence>
<gene>
    <name evidence="2" type="primary">EHD2</name>
    <name evidence="2" type="ORF">SPIL2461_LOCUS8416</name>
</gene>
<dbReference type="PANTHER" id="PTHR43681:SF1">
    <property type="entry name" value="SARCALUMENIN"/>
    <property type="match status" value="1"/>
</dbReference>
<dbReference type="Pfam" id="PF00350">
    <property type="entry name" value="Dynamin_N"/>
    <property type="match status" value="1"/>
</dbReference>
<dbReference type="Proteomes" id="UP000649617">
    <property type="component" value="Unassembled WGS sequence"/>
</dbReference>
<organism evidence="2 3">
    <name type="scientific">Symbiodinium pilosum</name>
    <name type="common">Dinoflagellate</name>
    <dbReference type="NCBI Taxonomy" id="2952"/>
    <lineage>
        <taxon>Eukaryota</taxon>
        <taxon>Sar</taxon>
        <taxon>Alveolata</taxon>
        <taxon>Dinophyceae</taxon>
        <taxon>Suessiales</taxon>
        <taxon>Symbiodiniaceae</taxon>
        <taxon>Symbiodinium</taxon>
    </lineage>
</organism>
<dbReference type="EMBL" id="CAJNIZ010013814">
    <property type="protein sequence ID" value="CAE7354398.1"/>
    <property type="molecule type" value="Genomic_DNA"/>
</dbReference>
<comment type="caution">
    <text evidence="2">The sequence shown here is derived from an EMBL/GenBank/DDBJ whole genome shotgun (WGS) entry which is preliminary data.</text>
</comment>
<evidence type="ECO:0000259" key="1">
    <source>
        <dbReference type="Pfam" id="PF00350"/>
    </source>
</evidence>
<dbReference type="InterPro" id="IPR051943">
    <property type="entry name" value="TRAFAC_Dynamin-like_GTPase"/>
</dbReference>
<keyword evidence="3" id="KW-1185">Reference proteome</keyword>
<dbReference type="AlphaFoldDB" id="A0A812PCA7"/>
<dbReference type="OrthoDB" id="1716625at2759"/>
<feature type="domain" description="Dynamin N-terminal" evidence="1">
    <location>
        <begin position="275"/>
        <end position="444"/>
    </location>
</feature>
<protein>
    <submittedName>
        <fullName evidence="2">EHD2 protein</fullName>
    </submittedName>
</protein>
<evidence type="ECO:0000313" key="3">
    <source>
        <dbReference type="Proteomes" id="UP000649617"/>
    </source>
</evidence>
<name>A0A812PCA7_SYMPI</name>
<reference evidence="2" key="1">
    <citation type="submission" date="2021-02" db="EMBL/GenBank/DDBJ databases">
        <authorList>
            <person name="Dougan E. K."/>
            <person name="Rhodes N."/>
            <person name="Thang M."/>
            <person name="Chan C."/>
        </authorList>
    </citation>
    <scope>NUCLEOTIDE SEQUENCE</scope>
</reference>